<reference evidence="1 2" key="1">
    <citation type="submission" date="2019-03" db="EMBL/GenBank/DDBJ databases">
        <title>Genomic Encyclopedia of Type Strains, Phase IV (KMG-IV): sequencing the most valuable type-strain genomes for metagenomic binning, comparative biology and taxonomic classification.</title>
        <authorList>
            <person name="Goeker M."/>
        </authorList>
    </citation>
    <scope>NUCLEOTIDE SEQUENCE [LARGE SCALE GENOMIC DNA]</scope>
    <source>
        <strain evidence="1 2">DSM 25059</strain>
    </source>
</reference>
<keyword evidence="1" id="KW-0966">Cell projection</keyword>
<protein>
    <submittedName>
        <fullName evidence="1">Class II flagellar assembly regulator</fullName>
    </submittedName>
</protein>
<organism evidence="1 2">
    <name type="scientific">Stakelama pacifica</name>
    <dbReference type="NCBI Taxonomy" id="517720"/>
    <lineage>
        <taxon>Bacteria</taxon>
        <taxon>Pseudomonadati</taxon>
        <taxon>Pseudomonadota</taxon>
        <taxon>Alphaproteobacteria</taxon>
        <taxon>Sphingomonadales</taxon>
        <taxon>Sphingomonadaceae</taxon>
        <taxon>Stakelama</taxon>
    </lineage>
</organism>
<comment type="caution">
    <text evidence="1">The sequence shown here is derived from an EMBL/GenBank/DDBJ whole genome shotgun (WGS) entry which is preliminary data.</text>
</comment>
<name>A0A4R6FIC0_9SPHN</name>
<dbReference type="Proteomes" id="UP000295493">
    <property type="component" value="Unassembled WGS sequence"/>
</dbReference>
<keyword evidence="1" id="KW-0969">Cilium</keyword>
<dbReference type="EMBL" id="SNWD01000008">
    <property type="protein sequence ID" value="TDN81126.1"/>
    <property type="molecule type" value="Genomic_DNA"/>
</dbReference>
<gene>
    <name evidence="1" type="ORF">EV664_10868</name>
</gene>
<accession>A0A4R6FIC0</accession>
<dbReference type="InterPro" id="IPR019704">
    <property type="entry name" value="Flagellar_assmbl_FliX_class2"/>
</dbReference>
<dbReference type="OrthoDB" id="8005693at2"/>
<keyword evidence="1" id="KW-0282">Flagellum</keyword>
<keyword evidence="2" id="KW-1185">Reference proteome</keyword>
<dbReference type="Pfam" id="PF10768">
    <property type="entry name" value="FliX"/>
    <property type="match status" value="1"/>
</dbReference>
<dbReference type="AlphaFoldDB" id="A0A4R6FIC0"/>
<proteinExistence type="predicted"/>
<sequence>MRIEGLPLPIQTVLNALSKPDASFRLPGGAAPRMDVAATPPPAPSLQAATSVQVMIAAAALNETPQQIRKREAKRVDRGVSLLERLHQASLGGPPEPQVLEELAQWAEEFSLPDSPQLQSLARDVELRVKVELARHERFV</sequence>
<dbReference type="RefSeq" id="WP_133495984.1">
    <property type="nucleotide sequence ID" value="NZ_BMLU01000008.1"/>
</dbReference>
<dbReference type="GO" id="GO:0044781">
    <property type="term" value="P:bacterial-type flagellum organization"/>
    <property type="evidence" value="ECO:0007669"/>
    <property type="project" value="InterPro"/>
</dbReference>
<evidence type="ECO:0000313" key="2">
    <source>
        <dbReference type="Proteomes" id="UP000295493"/>
    </source>
</evidence>
<evidence type="ECO:0000313" key="1">
    <source>
        <dbReference type="EMBL" id="TDN81126.1"/>
    </source>
</evidence>